<dbReference type="AlphaFoldDB" id="A0A4P9XG59"/>
<accession>A0A4P9XG59</accession>
<dbReference type="PANTHER" id="PTHR13325">
    <property type="entry name" value="PROTEASE M50 MEMBRANE-BOUND TRANSCRIPTION FACTOR SITE 2 PROTEASE"/>
    <property type="match status" value="1"/>
</dbReference>
<reference evidence="9" key="1">
    <citation type="journal article" date="2018" name="Nat. Microbiol.">
        <title>Leveraging single-cell genomics to expand the fungal tree of life.</title>
        <authorList>
            <person name="Ahrendt S.R."/>
            <person name="Quandt C.A."/>
            <person name="Ciobanu D."/>
            <person name="Clum A."/>
            <person name="Salamov A."/>
            <person name="Andreopoulos B."/>
            <person name="Cheng J.F."/>
            <person name="Woyke T."/>
            <person name="Pelin A."/>
            <person name="Henrissat B."/>
            <person name="Reynolds N.K."/>
            <person name="Benny G.L."/>
            <person name="Smith M.E."/>
            <person name="James T.Y."/>
            <person name="Grigoriev I.V."/>
        </authorList>
    </citation>
    <scope>NUCLEOTIDE SEQUENCE [LARGE SCALE GENOMIC DNA]</scope>
    <source>
        <strain evidence="9">ATCC 52028</strain>
    </source>
</reference>
<evidence type="ECO:0000256" key="3">
    <source>
        <dbReference type="ARBA" id="ARBA00022989"/>
    </source>
</evidence>
<dbReference type="GO" id="GO:0012505">
    <property type="term" value="C:endomembrane system"/>
    <property type="evidence" value="ECO:0007669"/>
    <property type="project" value="UniProtKB-SubCell"/>
</dbReference>
<dbReference type="GO" id="GO:0005737">
    <property type="term" value="C:cytoplasm"/>
    <property type="evidence" value="ECO:0007669"/>
    <property type="project" value="TreeGrafter"/>
</dbReference>
<dbReference type="EMBL" id="ML014113">
    <property type="protein sequence ID" value="RKP04160.1"/>
    <property type="molecule type" value="Genomic_DNA"/>
</dbReference>
<evidence type="ECO:0000313" key="8">
    <source>
        <dbReference type="EMBL" id="RKP04160.1"/>
    </source>
</evidence>
<organism evidence="8 9">
    <name type="scientific">Caulochytrium protostelioides</name>
    <dbReference type="NCBI Taxonomy" id="1555241"/>
    <lineage>
        <taxon>Eukaryota</taxon>
        <taxon>Fungi</taxon>
        <taxon>Fungi incertae sedis</taxon>
        <taxon>Chytridiomycota</taxon>
        <taxon>Chytridiomycota incertae sedis</taxon>
        <taxon>Chytridiomycetes</taxon>
        <taxon>Caulochytriales</taxon>
        <taxon>Caulochytriaceae</taxon>
        <taxon>Caulochytrium</taxon>
    </lineage>
</organism>
<dbReference type="PRINTS" id="PR01000">
    <property type="entry name" value="SREBPS2PTASE"/>
</dbReference>
<feature type="transmembrane region" description="Helical" evidence="6">
    <location>
        <begin position="405"/>
        <end position="426"/>
    </location>
</feature>
<protein>
    <recommendedName>
        <fullName evidence="5">Endopeptidase S2P</fullName>
    </recommendedName>
</protein>
<evidence type="ECO:0000256" key="6">
    <source>
        <dbReference type="SAM" id="Phobius"/>
    </source>
</evidence>
<keyword evidence="2 6" id="KW-0812">Transmembrane</keyword>
<gene>
    <name evidence="8" type="ORF">CXG81DRAFT_23266</name>
</gene>
<keyword evidence="4 6" id="KW-0472">Membrane</keyword>
<dbReference type="GO" id="GO:0004222">
    <property type="term" value="F:metalloendopeptidase activity"/>
    <property type="evidence" value="ECO:0007669"/>
    <property type="project" value="InterPro"/>
</dbReference>
<dbReference type="STRING" id="1555241.A0A4P9XG59"/>
<proteinExistence type="predicted"/>
<evidence type="ECO:0000256" key="4">
    <source>
        <dbReference type="ARBA" id="ARBA00023136"/>
    </source>
</evidence>
<dbReference type="GO" id="GO:1905897">
    <property type="term" value="P:regulation of response to endoplasmic reticulum stress"/>
    <property type="evidence" value="ECO:0007669"/>
    <property type="project" value="TreeGrafter"/>
</dbReference>
<keyword evidence="3 6" id="KW-1133">Transmembrane helix</keyword>
<evidence type="ECO:0000256" key="2">
    <source>
        <dbReference type="ARBA" id="ARBA00022692"/>
    </source>
</evidence>
<dbReference type="Proteomes" id="UP000274922">
    <property type="component" value="Unassembled WGS sequence"/>
</dbReference>
<evidence type="ECO:0000256" key="1">
    <source>
        <dbReference type="ARBA" id="ARBA00004127"/>
    </source>
</evidence>
<dbReference type="PANTHER" id="PTHR13325:SF3">
    <property type="entry name" value="MEMBRANE-BOUND TRANSCRIPTION FACTOR SITE-2 PROTEASE"/>
    <property type="match status" value="1"/>
</dbReference>
<evidence type="ECO:0000259" key="7">
    <source>
        <dbReference type="Pfam" id="PF02163"/>
    </source>
</evidence>
<evidence type="ECO:0000313" key="9">
    <source>
        <dbReference type="Proteomes" id="UP000274922"/>
    </source>
</evidence>
<feature type="transmembrane region" description="Helical" evidence="6">
    <location>
        <begin position="221"/>
        <end position="241"/>
    </location>
</feature>
<dbReference type="InterPro" id="IPR008915">
    <property type="entry name" value="Peptidase_M50"/>
</dbReference>
<comment type="subcellular location">
    <subcellularLocation>
        <location evidence="1">Endomembrane system</location>
        <topology evidence="1">Multi-pass membrane protein</topology>
    </subcellularLocation>
</comment>
<keyword evidence="9" id="KW-1185">Reference proteome</keyword>
<evidence type="ECO:0000256" key="5">
    <source>
        <dbReference type="ARBA" id="ARBA00032658"/>
    </source>
</evidence>
<feature type="transmembrane region" description="Helical" evidence="6">
    <location>
        <begin position="363"/>
        <end position="384"/>
    </location>
</feature>
<dbReference type="OrthoDB" id="7694678at2759"/>
<feature type="domain" description="Peptidase M50" evidence="7">
    <location>
        <begin position="341"/>
        <end position="762"/>
    </location>
</feature>
<dbReference type="Pfam" id="PF02163">
    <property type="entry name" value="Peptidase_M50"/>
    <property type="match status" value="1"/>
</dbReference>
<name>A0A4P9XG59_9FUNG</name>
<dbReference type="GO" id="GO:0016020">
    <property type="term" value="C:membrane"/>
    <property type="evidence" value="ECO:0007669"/>
    <property type="project" value="InterPro"/>
</dbReference>
<dbReference type="InterPro" id="IPR001193">
    <property type="entry name" value="MBTPS2"/>
</dbReference>
<dbReference type="GO" id="GO:0031293">
    <property type="term" value="P:membrane protein intracellular domain proteolysis"/>
    <property type="evidence" value="ECO:0007669"/>
    <property type="project" value="TreeGrafter"/>
</dbReference>
<sequence>MGFLGPVALVAGFWLLKHLLFRYWDIPPHPGYGRPLASAKARRSVGDMLAHAVPAYGLPGHLAGSSSVVSAGIAHFGRLGRDGHDDDDDARLPAPNTTPAMRHATLTRRMSAVSAGDFEGDDPDACYSDGISGSYGHGHGGHGGGDVYGGGSGRYPNSDPSVSLMMGMSTGTSSGSAVVPPSGLYHTPLTLFYIASGGARVAHQISSLLARRRALARLTQAFYTLGVVAVAVVALVAYVVMARSAWHNTTALLGLATPSAGLPATPAATPAHGLAAGWADRPRPGAGWRSTALRISTGSLFQGATAMAAGGHPTSQDPTGRLVVTLLPGVTIPLAAAGHYVTALLVSGCVHELGHAVAAAAEAVPVMAAGMSLVVFYPGAFVDLSVPALRALRPLNQIRIACGGVWHNLVLAAGIMAALAALPAVASALGGGYTRLGPLDGDAPSGVAVIEVDRAVAAGAPVAAGVIIRRVNGLAVRSLDDWEVLLAAAATGQLGMPPVQPLRPAGAADTADDRLDADEDAADPTLGFCIAAHELAATAQAADACCHHDPASAAPPDAAAAASGLQCFRRAAPDAPSADGDDDAGWDEATVSSHVCFPLLHAVGDAPAAPPDRDEAVSAAWAPRCRRAAACPRPGDACLQLDLQATRAGGGGLPTERLLVLELAVRVPAMPTAAAPTAATQRRTVAFLGQPKRLYAGVRVGTLWARPHRHASPSGWPYVVERWLHFTLSLTLGLAFLNALPAHTLDGEHVLDVVVQSLVAQQVAPQPALATARRAIMGSTTLLVGWTMLSGALIQLGAA</sequence>